<name>A0A0D3KQF4_EMIH1</name>
<organism evidence="8 9">
    <name type="scientific">Emiliania huxleyi (strain CCMP1516)</name>
    <dbReference type="NCBI Taxonomy" id="280463"/>
    <lineage>
        <taxon>Eukaryota</taxon>
        <taxon>Haptista</taxon>
        <taxon>Haptophyta</taxon>
        <taxon>Prymnesiophyceae</taxon>
        <taxon>Isochrysidales</taxon>
        <taxon>Noelaerhabdaceae</taxon>
        <taxon>Emiliania</taxon>
    </lineage>
</organism>
<evidence type="ECO:0000256" key="2">
    <source>
        <dbReference type="ARBA" id="ARBA00022603"/>
    </source>
</evidence>
<evidence type="ECO:0000256" key="4">
    <source>
        <dbReference type="ARBA" id="ARBA00022691"/>
    </source>
</evidence>
<dbReference type="AlphaFoldDB" id="A0A0D3KQF4"/>
<dbReference type="PaxDb" id="2903-EOD37989"/>
<dbReference type="STRING" id="2903.R1FX02"/>
<dbReference type="PANTHER" id="PTHR43836">
    <property type="entry name" value="CATECHOL O-METHYLTRANSFERASE 1-RELATED"/>
    <property type="match status" value="1"/>
</dbReference>
<reference evidence="9" key="1">
    <citation type="journal article" date="2013" name="Nature">
        <title>Pan genome of the phytoplankton Emiliania underpins its global distribution.</title>
        <authorList>
            <person name="Read B.A."/>
            <person name="Kegel J."/>
            <person name="Klute M.J."/>
            <person name="Kuo A."/>
            <person name="Lefebvre S.C."/>
            <person name="Maumus F."/>
            <person name="Mayer C."/>
            <person name="Miller J."/>
            <person name="Monier A."/>
            <person name="Salamov A."/>
            <person name="Young J."/>
            <person name="Aguilar M."/>
            <person name="Claverie J.M."/>
            <person name="Frickenhaus S."/>
            <person name="Gonzalez K."/>
            <person name="Herman E.K."/>
            <person name="Lin Y.C."/>
            <person name="Napier J."/>
            <person name="Ogata H."/>
            <person name="Sarno A.F."/>
            <person name="Shmutz J."/>
            <person name="Schroeder D."/>
            <person name="de Vargas C."/>
            <person name="Verret F."/>
            <person name="von Dassow P."/>
            <person name="Valentin K."/>
            <person name="Van de Peer Y."/>
            <person name="Wheeler G."/>
            <person name="Dacks J.B."/>
            <person name="Delwiche C.F."/>
            <person name="Dyhrman S.T."/>
            <person name="Glockner G."/>
            <person name="John U."/>
            <person name="Richards T."/>
            <person name="Worden A.Z."/>
            <person name="Zhang X."/>
            <person name="Grigoriev I.V."/>
            <person name="Allen A.E."/>
            <person name="Bidle K."/>
            <person name="Borodovsky M."/>
            <person name="Bowler C."/>
            <person name="Brownlee C."/>
            <person name="Cock J.M."/>
            <person name="Elias M."/>
            <person name="Gladyshev V.N."/>
            <person name="Groth M."/>
            <person name="Guda C."/>
            <person name="Hadaegh A."/>
            <person name="Iglesias-Rodriguez M.D."/>
            <person name="Jenkins J."/>
            <person name="Jones B.M."/>
            <person name="Lawson T."/>
            <person name="Leese F."/>
            <person name="Lindquist E."/>
            <person name="Lobanov A."/>
            <person name="Lomsadze A."/>
            <person name="Malik S.B."/>
            <person name="Marsh M.E."/>
            <person name="Mackinder L."/>
            <person name="Mock T."/>
            <person name="Mueller-Roeber B."/>
            <person name="Pagarete A."/>
            <person name="Parker M."/>
            <person name="Probert I."/>
            <person name="Quesneville H."/>
            <person name="Raines C."/>
            <person name="Rensing S.A."/>
            <person name="Riano-Pachon D.M."/>
            <person name="Richier S."/>
            <person name="Rokitta S."/>
            <person name="Shiraiwa Y."/>
            <person name="Soanes D.M."/>
            <person name="van der Giezen M."/>
            <person name="Wahlund T.M."/>
            <person name="Williams B."/>
            <person name="Wilson W."/>
            <person name="Wolfe G."/>
            <person name="Wurch L.L."/>
        </authorList>
    </citation>
    <scope>NUCLEOTIDE SEQUENCE</scope>
</reference>
<dbReference type="GeneID" id="17283259"/>
<dbReference type="GO" id="GO:0032259">
    <property type="term" value="P:methylation"/>
    <property type="evidence" value="ECO:0007669"/>
    <property type="project" value="UniProtKB-KW"/>
</dbReference>
<keyword evidence="2" id="KW-0489">Methyltransferase</keyword>
<dbReference type="InterPro" id="IPR029063">
    <property type="entry name" value="SAM-dependent_MTases_sf"/>
</dbReference>
<dbReference type="Gene3D" id="3.40.50.150">
    <property type="entry name" value="Vaccinia Virus protein VP39"/>
    <property type="match status" value="1"/>
</dbReference>
<keyword evidence="9" id="KW-1185">Reference proteome</keyword>
<dbReference type="eggNOG" id="KOG1663">
    <property type="taxonomic scope" value="Eukaryota"/>
</dbReference>
<evidence type="ECO:0000313" key="8">
    <source>
        <dbReference type="EnsemblProtists" id="EOD37989"/>
    </source>
</evidence>
<dbReference type="PANTHER" id="PTHR43836:SF2">
    <property type="entry name" value="CATECHOL O-METHYLTRANSFERASE 1-RELATED"/>
    <property type="match status" value="1"/>
</dbReference>
<evidence type="ECO:0000256" key="3">
    <source>
        <dbReference type="ARBA" id="ARBA00022679"/>
    </source>
</evidence>
<dbReference type="Proteomes" id="UP000013827">
    <property type="component" value="Unassembled WGS sequence"/>
</dbReference>
<dbReference type="EnsemblProtists" id="EOD37989">
    <property type="protein sequence ID" value="EOD37989"/>
    <property type="gene ID" value="EMIHUDRAFT_433509"/>
</dbReference>
<proteinExistence type="inferred from homology"/>
<dbReference type="GO" id="GO:0006584">
    <property type="term" value="P:catecholamine metabolic process"/>
    <property type="evidence" value="ECO:0007669"/>
    <property type="project" value="UniProtKB-KW"/>
</dbReference>
<evidence type="ECO:0000256" key="5">
    <source>
        <dbReference type="ARBA" id="ARBA00022939"/>
    </source>
</evidence>
<evidence type="ECO:0000256" key="7">
    <source>
        <dbReference type="SAM" id="MobiDB-lite"/>
    </source>
</evidence>
<evidence type="ECO:0000256" key="1">
    <source>
        <dbReference type="ARBA" id="ARBA00012880"/>
    </source>
</evidence>
<dbReference type="OMA" id="VEITRCV"/>
<keyword evidence="3" id="KW-0808">Transferase</keyword>
<dbReference type="GO" id="GO:0016206">
    <property type="term" value="F:catechol O-methyltransferase activity"/>
    <property type="evidence" value="ECO:0007669"/>
    <property type="project" value="UniProtKB-EC"/>
</dbReference>
<dbReference type="Pfam" id="PF01596">
    <property type="entry name" value="Methyltransf_3"/>
    <property type="match status" value="1"/>
</dbReference>
<feature type="region of interest" description="Disordered" evidence="7">
    <location>
        <begin position="41"/>
        <end position="61"/>
    </location>
</feature>
<dbReference type="InterPro" id="IPR002935">
    <property type="entry name" value="SAM_O-MeTrfase"/>
</dbReference>
<dbReference type="EC" id="2.1.1.6" evidence="1"/>
<protein>
    <recommendedName>
        <fullName evidence="1">catechol O-methyltransferase</fullName>
        <ecNumber evidence="1">2.1.1.6</ecNumber>
    </recommendedName>
</protein>
<dbReference type="PROSITE" id="PS51682">
    <property type="entry name" value="SAM_OMT_I"/>
    <property type="match status" value="1"/>
</dbReference>
<accession>A0A0D3KQF4</accession>
<dbReference type="SUPFAM" id="SSF53335">
    <property type="entry name" value="S-adenosyl-L-methionine-dependent methyltransferases"/>
    <property type="match status" value="1"/>
</dbReference>
<comment type="similarity">
    <text evidence="6">Belongs to the class I-like SAM-binding methyltransferase superfamily. Cation-dependent O-methyltransferase family.</text>
</comment>
<reference evidence="8" key="2">
    <citation type="submission" date="2024-10" db="UniProtKB">
        <authorList>
            <consortium name="EnsemblProtists"/>
        </authorList>
    </citation>
    <scope>IDENTIFICATION</scope>
</reference>
<dbReference type="KEGG" id="ehx:EMIHUDRAFT_433509"/>
<dbReference type="HOGENOM" id="CLU_951350_0_0_1"/>
<evidence type="ECO:0000256" key="6">
    <source>
        <dbReference type="ARBA" id="ARBA00023453"/>
    </source>
</evidence>
<evidence type="ECO:0000313" key="9">
    <source>
        <dbReference type="Proteomes" id="UP000013827"/>
    </source>
</evidence>
<keyword evidence="4" id="KW-0949">S-adenosyl-L-methionine</keyword>
<sequence length="293" mass="31813">MISLKPFSGATTRALRSRSFHAGAGAFSPLSAARASAISRPAPPVRWDSNDAARPPSATSDFNELRERSLLRHVISSSTEGDPASVLDAMDVFWDTYFNGAGTAEWKLRSQAIDRAVEEVHAKRGPEAYVMELGTYCGYTAVRMGRLLPPGAKLVSVEIEPLFAAIASTVVEHAGLRDRVEVRIGSVADRLPSIQAKHGARPLDAVLLDHSIKDFLPDLRLLESNGMINSDTAVLCDWNLYPGTQDGRDEAPQAGTEFMDYLKKIVSDQDITTTKHSVGDKDVFTVSTWSGVV</sequence>
<keyword evidence="5" id="KW-0128">Catecholamine metabolism</keyword>
<dbReference type="RefSeq" id="XP_005790418.1">
    <property type="nucleotide sequence ID" value="XM_005790361.1"/>
</dbReference>